<comment type="caution">
    <text evidence="1">The sequence shown here is derived from an EMBL/GenBank/DDBJ whole genome shotgun (WGS) entry which is preliminary data.</text>
</comment>
<protein>
    <submittedName>
        <fullName evidence="1">Uncharacterized protein</fullName>
    </submittedName>
</protein>
<reference evidence="1" key="1">
    <citation type="journal article" date="2021" name="PeerJ">
        <title>Extensive microbial diversity within the chicken gut microbiome revealed by metagenomics and culture.</title>
        <authorList>
            <person name="Gilroy R."/>
            <person name="Ravi A."/>
            <person name="Getino M."/>
            <person name="Pursley I."/>
            <person name="Horton D.L."/>
            <person name="Alikhan N.F."/>
            <person name="Baker D."/>
            <person name="Gharbi K."/>
            <person name="Hall N."/>
            <person name="Watson M."/>
            <person name="Adriaenssens E.M."/>
            <person name="Foster-Nyarko E."/>
            <person name="Jarju S."/>
            <person name="Secka A."/>
            <person name="Antonio M."/>
            <person name="Oren A."/>
            <person name="Chaudhuri R.R."/>
            <person name="La Ragione R."/>
            <person name="Hildebrand F."/>
            <person name="Pallen M.J."/>
        </authorList>
    </citation>
    <scope>NUCLEOTIDE SEQUENCE</scope>
    <source>
        <strain evidence="1">CHK187-5294</strain>
    </source>
</reference>
<reference evidence="1" key="2">
    <citation type="submission" date="2021-04" db="EMBL/GenBank/DDBJ databases">
        <authorList>
            <person name="Gilroy R."/>
        </authorList>
    </citation>
    <scope>NUCLEOTIDE SEQUENCE</scope>
    <source>
        <strain evidence="1">CHK187-5294</strain>
    </source>
</reference>
<name>A0A9D2A655_9FIRM</name>
<evidence type="ECO:0000313" key="2">
    <source>
        <dbReference type="Proteomes" id="UP000824132"/>
    </source>
</evidence>
<dbReference type="AlphaFoldDB" id="A0A9D2A655"/>
<sequence length="430" mass="45551">MMRADKRRFEKAGSLHYAACDLSAGVRAGFTLQNGALAHAAAGEYVGSGGRFALPAGCVPEALYFLRSNAFCAAAYAAGKLYFCAGDGGAFAEVPDVALTRAPVGVRVYDGGEALVLSDGVSVCELTAEGVAACEGVAPFVCAGYAYERLWICTDGFRVRFSALRDVHDFESGGYIDFPDGKGEILAFADLNNAFYLFRRFGIQKLIAKGTEDEFALSDVPSPAAEIYGAVCTENGKAYFLAEGGLYSFDGRASAPLCPDFRPAIAPRGERGAQMAACRGRIYLSARFGKEEGVGVFREDGSEGYVLLYGGGALVAADLPAGRRVLFCKDGQFLELRGEKGAAPALWESVPAAPFGGREGVLEEVVFSAEGSFSVSVRSEYGERRFEVVSEGGTKRFRASLRGSEFTFTVLSKGDAGRAFALAAGYSRRA</sequence>
<proteinExistence type="predicted"/>
<accession>A0A9D2A655</accession>
<evidence type="ECO:0000313" key="1">
    <source>
        <dbReference type="EMBL" id="HIZ02847.1"/>
    </source>
</evidence>
<gene>
    <name evidence="1" type="ORF">H9727_01010</name>
</gene>
<organism evidence="1 2">
    <name type="scientific">Candidatus Borkfalkia avistercoris</name>
    <dbReference type="NCBI Taxonomy" id="2838504"/>
    <lineage>
        <taxon>Bacteria</taxon>
        <taxon>Bacillati</taxon>
        <taxon>Bacillota</taxon>
        <taxon>Clostridia</taxon>
        <taxon>Christensenellales</taxon>
        <taxon>Christensenellaceae</taxon>
        <taxon>Candidatus Borkfalkia</taxon>
    </lineage>
</organism>
<dbReference type="EMBL" id="DXCL01000006">
    <property type="protein sequence ID" value="HIZ02847.1"/>
    <property type="molecule type" value="Genomic_DNA"/>
</dbReference>
<dbReference type="Proteomes" id="UP000824132">
    <property type="component" value="Unassembled WGS sequence"/>
</dbReference>